<dbReference type="Pfam" id="PF05050">
    <property type="entry name" value="Methyltransf_21"/>
    <property type="match status" value="1"/>
</dbReference>
<dbReference type="InterPro" id="IPR053202">
    <property type="entry name" value="EGF_Rcpt_Signaling_Reg"/>
</dbReference>
<dbReference type="GO" id="GO:0016197">
    <property type="term" value="P:endosomal transport"/>
    <property type="evidence" value="ECO:0007669"/>
    <property type="project" value="TreeGrafter"/>
</dbReference>
<protein>
    <recommendedName>
        <fullName evidence="1">Methyltransferase FkbM domain-containing protein</fullName>
    </recommendedName>
</protein>
<dbReference type="Proteomes" id="UP001301350">
    <property type="component" value="Unassembled WGS sequence"/>
</dbReference>
<sequence>MARHRLKDTTLDCTRVNCALLICLILLPTLFFAHRSFRPTNPPWPVSYTPSLNHRYTSHGGIITIPFDVFERSSLAQDVEDVYLARNFYPHNDTHAFLPARATFLELGALDGNTFANTFALESLAHWRGVLVEANPRAYRELVLNRPHAVCVHAAICAPHASVDFVHHPGTSVEPCPSQRTRDALPYVHYLQHRHDDYGAVDGILEFMSEDFFRHFYSDLHHVDASTCVACTTLDAVLHWLPASAPLQRDPDGRLYIDYFSLDVEGAELQVLHSLDFDRVHFYVISVEAGGTNTSKDAAVRDLLISQGYIFHSQYGRSDWFVG</sequence>
<dbReference type="GO" id="GO:0005886">
    <property type="term" value="C:plasma membrane"/>
    <property type="evidence" value="ECO:0007669"/>
    <property type="project" value="TreeGrafter"/>
</dbReference>
<accession>A0AAV9ITF4</accession>
<evidence type="ECO:0000313" key="3">
    <source>
        <dbReference type="Proteomes" id="UP001301350"/>
    </source>
</evidence>
<dbReference type="InterPro" id="IPR006342">
    <property type="entry name" value="FkbM_mtfrase"/>
</dbReference>
<dbReference type="SUPFAM" id="SSF53335">
    <property type="entry name" value="S-adenosyl-L-methionine-dependent methyltransferases"/>
    <property type="match status" value="1"/>
</dbReference>
<evidence type="ECO:0000259" key="1">
    <source>
        <dbReference type="Pfam" id="PF05050"/>
    </source>
</evidence>
<dbReference type="PANTHER" id="PTHR34009">
    <property type="entry name" value="PROTEIN STAR"/>
    <property type="match status" value="1"/>
</dbReference>
<dbReference type="GO" id="GO:0005794">
    <property type="term" value="C:Golgi apparatus"/>
    <property type="evidence" value="ECO:0007669"/>
    <property type="project" value="TreeGrafter"/>
</dbReference>
<dbReference type="InterPro" id="IPR029063">
    <property type="entry name" value="SAM-dependent_MTases_sf"/>
</dbReference>
<keyword evidence="3" id="KW-1185">Reference proteome</keyword>
<reference evidence="2 3" key="1">
    <citation type="submission" date="2022-07" db="EMBL/GenBank/DDBJ databases">
        <title>Genome-wide signatures of adaptation to extreme environments.</title>
        <authorList>
            <person name="Cho C.H."/>
            <person name="Yoon H.S."/>
        </authorList>
    </citation>
    <scope>NUCLEOTIDE SEQUENCE [LARGE SCALE GENOMIC DNA]</scope>
    <source>
        <strain evidence="2 3">DBV 063 E5</strain>
    </source>
</reference>
<proteinExistence type="predicted"/>
<dbReference type="GO" id="GO:0005789">
    <property type="term" value="C:endoplasmic reticulum membrane"/>
    <property type="evidence" value="ECO:0007669"/>
    <property type="project" value="TreeGrafter"/>
</dbReference>
<name>A0AAV9ITF4_CYACA</name>
<dbReference type="GO" id="GO:0031902">
    <property type="term" value="C:late endosome membrane"/>
    <property type="evidence" value="ECO:0007669"/>
    <property type="project" value="TreeGrafter"/>
</dbReference>
<dbReference type="EMBL" id="JANCYW010000004">
    <property type="protein sequence ID" value="KAK4535358.1"/>
    <property type="molecule type" value="Genomic_DNA"/>
</dbReference>
<evidence type="ECO:0000313" key="2">
    <source>
        <dbReference type="EMBL" id="KAK4535358.1"/>
    </source>
</evidence>
<dbReference type="GO" id="GO:0006888">
    <property type="term" value="P:endoplasmic reticulum to Golgi vesicle-mediated transport"/>
    <property type="evidence" value="ECO:0007669"/>
    <property type="project" value="TreeGrafter"/>
</dbReference>
<comment type="caution">
    <text evidence="2">The sequence shown here is derived from an EMBL/GenBank/DDBJ whole genome shotgun (WGS) entry which is preliminary data.</text>
</comment>
<gene>
    <name evidence="2" type="ORF">CDCA_CDCA04G1383</name>
</gene>
<dbReference type="AlphaFoldDB" id="A0AAV9ITF4"/>
<feature type="domain" description="Methyltransferase FkbM" evidence="1">
    <location>
        <begin position="107"/>
        <end position="311"/>
    </location>
</feature>
<dbReference type="Gene3D" id="3.40.50.150">
    <property type="entry name" value="Vaccinia Virus protein VP39"/>
    <property type="match status" value="1"/>
</dbReference>
<dbReference type="PANTHER" id="PTHR34009:SF2">
    <property type="entry name" value="PROTEIN STAR"/>
    <property type="match status" value="1"/>
</dbReference>
<organism evidence="2 3">
    <name type="scientific">Cyanidium caldarium</name>
    <name type="common">Red alga</name>
    <dbReference type="NCBI Taxonomy" id="2771"/>
    <lineage>
        <taxon>Eukaryota</taxon>
        <taxon>Rhodophyta</taxon>
        <taxon>Bangiophyceae</taxon>
        <taxon>Cyanidiales</taxon>
        <taxon>Cyanidiaceae</taxon>
        <taxon>Cyanidium</taxon>
    </lineage>
</organism>